<proteinExistence type="predicted"/>
<gene>
    <name evidence="1" type="ORF">ACI1P1_16125</name>
</gene>
<keyword evidence="2" id="KW-1185">Reference proteome</keyword>
<comment type="caution">
    <text evidence="1">The sequence shown here is derived from an EMBL/GenBank/DDBJ whole genome shotgun (WGS) entry which is preliminary data.</text>
</comment>
<organism evidence="1 2">
    <name type="scientific">Paenibacillus mesotrionivorans</name>
    <dbReference type="NCBI Taxonomy" id="3160968"/>
    <lineage>
        <taxon>Bacteria</taxon>
        <taxon>Bacillati</taxon>
        <taxon>Bacillota</taxon>
        <taxon>Bacilli</taxon>
        <taxon>Bacillales</taxon>
        <taxon>Paenibacillaceae</taxon>
        <taxon>Paenibacillus</taxon>
    </lineage>
</organism>
<dbReference type="Proteomes" id="UP001631969">
    <property type="component" value="Unassembled WGS sequence"/>
</dbReference>
<reference evidence="1" key="1">
    <citation type="submission" date="2024-12" db="EMBL/GenBank/DDBJ databases">
        <authorList>
            <person name="Wu N."/>
        </authorList>
    </citation>
    <scope>NUCLEOTIDE SEQUENCE</scope>
    <source>
        <strain evidence="1">P15</strain>
    </source>
</reference>
<dbReference type="EMBL" id="JBJURJ010000010">
    <property type="protein sequence ID" value="MFM9329824.1"/>
    <property type="molecule type" value="Genomic_DNA"/>
</dbReference>
<protein>
    <submittedName>
        <fullName evidence="1">Ig-like domain-containing protein</fullName>
    </submittedName>
</protein>
<evidence type="ECO:0000313" key="2">
    <source>
        <dbReference type="Proteomes" id="UP001631969"/>
    </source>
</evidence>
<accession>A0ACC7NYH0</accession>
<name>A0ACC7NYH0_9BACL</name>
<evidence type="ECO:0000313" key="1">
    <source>
        <dbReference type="EMBL" id="MFM9329824.1"/>
    </source>
</evidence>
<sequence>MKLKHAPIKKVTAACLSGLIALSTAMTVGGGTAQAAFNGADIPAFPGAEGGGAYTSGGRGGDVYIVTNLEDNETGNPLIDGSLRKGIMETPAGGRTIVFHVSGTIQLKSTLRISGKNLTIAGQTAPGNGITLAGYETNISDSENIIIRYMKFRPGATNVHTGSDSMDALWGRDNNYFIIDHSSFSWNTDETLSLYRGQNGTIQWSTVYESLTLSGHSKGRHGYGGIAGGDKTTFHHNLYMNHTSRNPRFGGGYGGKADKDHVAVVQFSNNAIYNWGFNGPYGGGFNFVNYMNNINIAGPGTRDNVKDQIIDAGEKGKLGGFYVAGNSINGKTTGVLDATYTPYFKFSGDLDGDQKTVVRTTPYRSGDSTGVTKNVYNAGFDAYLDNSITEANSALLESILQKAGATYPRRDAIDARIVAEVRNGLGRYVNVEQEVGGYVSPFGVIEAEHPADYDTNLNGIADSWEKAKGIWGVADAYKTAAPNGGGYTWLEQYMNGLVDMEHVAENPEVTLAAPLNQTIFTDDQDVPVAITAASNFGNSIAKVAVYNGSEYLGDATPAGENYVYTIPKDTLNDGTYFISARATDSKGNATQSTAATIHVNTVSGALAQDGWASRDIGDPDLDGSASLTDGVMTVKGNGKLGISEGSNETSGEYYSQAEDDFHYVYKKVTGDTEIVTKLESIGAVDNHAFTGLMIRDNLQSDSAAAILGMSWVKISKAYCWSAYLAARPTNGGNMDVLTETLDSVAAAKAAGIDLVADIGFKKAGVEQGYWLKLNRTGDVFTAYGSINGSDWTKIGERTVPMNESVYVGFAVDSNDVANKIEQLNYAKFSNIQLTGEVGYGLSIGEEKTGGAGYTRDITITKGSVPEDAYLAVQFTEGTGEAAKVSVVVTSLSDNKATVSYQKPGTKIEAWLVSGMPDLTGEDLNTEVYAHSSTN</sequence>